<evidence type="ECO:0000313" key="3">
    <source>
        <dbReference type="Proteomes" id="UP000004773"/>
    </source>
</evidence>
<evidence type="ECO:0000256" key="1">
    <source>
        <dbReference type="SAM" id="Phobius"/>
    </source>
</evidence>
<protein>
    <submittedName>
        <fullName evidence="2">Uncharacterized protein</fullName>
    </submittedName>
</protein>
<keyword evidence="1" id="KW-0812">Transmembrane</keyword>
<evidence type="ECO:0000313" key="2">
    <source>
        <dbReference type="EMBL" id="EGF88472.1"/>
    </source>
</evidence>
<dbReference type="RefSeq" id="WP_003147082.1">
    <property type="nucleotide sequence ID" value="NZ_GL883583.1"/>
</dbReference>
<feature type="transmembrane region" description="Helical" evidence="1">
    <location>
        <begin position="6"/>
        <end position="33"/>
    </location>
</feature>
<gene>
    <name evidence="2" type="ORF">HMPREF0428_00990</name>
</gene>
<reference evidence="2 3" key="1">
    <citation type="submission" date="2011-03" db="EMBL/GenBank/DDBJ databases">
        <title>The Genome Sequence of Gemella haemolysans M341.</title>
        <authorList>
            <consortium name="The Broad Institute Genome Sequencing Platform"/>
            <consortium name="The Broad Institute Genome Sequencing Center for Infectious Disease"/>
            <person name="Earl A."/>
            <person name="Ward D."/>
            <person name="Feldgarden M."/>
            <person name="Gevers D."/>
            <person name="Sibley C.D."/>
            <person name="Field T.R."/>
            <person name="Grinwis M."/>
            <person name="Eshaghurshan C.S."/>
            <person name="Surette M.G."/>
            <person name="Young S.K."/>
            <person name="Zeng Q."/>
            <person name="Gargeya S."/>
            <person name="Fitzgerald M."/>
            <person name="Haas B."/>
            <person name="Abouelleil A."/>
            <person name="Alvarado L."/>
            <person name="Arachchi H.M."/>
            <person name="Berlin A."/>
            <person name="Brown A."/>
            <person name="Chapman S.B."/>
            <person name="Chen Z."/>
            <person name="Dunbar C."/>
            <person name="Freedman E."/>
            <person name="Gearin G."/>
            <person name="Gellesch M."/>
            <person name="Goldberg J."/>
            <person name="Griggs A."/>
            <person name="Gujja S."/>
            <person name="Heilman E.R."/>
            <person name="Heiman D."/>
            <person name="Howarth C."/>
            <person name="Larson L."/>
            <person name="Lui A."/>
            <person name="MacDonald P.J.P."/>
            <person name="Mehta T."/>
            <person name="Montmayeur A."/>
            <person name="Murphy C."/>
            <person name="Neiman D."/>
            <person name="Pearson M."/>
            <person name="Priest M."/>
            <person name="Roberts A."/>
            <person name="Saif S."/>
            <person name="Shea T."/>
            <person name="Shenoy N."/>
            <person name="Sisk P."/>
            <person name="Stolte C."/>
            <person name="Sykes S."/>
            <person name="White J."/>
            <person name="Yandava C."/>
            <person name="Wortman J."/>
            <person name="Nusbaum C."/>
            <person name="Birren B."/>
        </authorList>
    </citation>
    <scope>NUCLEOTIDE SEQUENCE [LARGE SCALE GENOMIC DNA]</scope>
    <source>
        <strain evidence="2 3">M341</strain>
    </source>
</reference>
<dbReference type="AlphaFoldDB" id="A0AA87AWJ1"/>
<comment type="caution">
    <text evidence="2">The sequence shown here is derived from an EMBL/GenBank/DDBJ whole genome shotgun (WGS) entry which is preliminary data.</text>
</comment>
<accession>A0AA87AWJ1</accession>
<dbReference type="EMBL" id="ACRO01000015">
    <property type="protein sequence ID" value="EGF88472.1"/>
    <property type="molecule type" value="Genomic_DNA"/>
</dbReference>
<proteinExistence type="predicted"/>
<keyword evidence="1" id="KW-0472">Membrane</keyword>
<dbReference type="Proteomes" id="UP000004773">
    <property type="component" value="Unassembled WGS sequence"/>
</dbReference>
<keyword evidence="1" id="KW-1133">Transmembrane helix</keyword>
<name>A0AA87AWJ1_9BACL</name>
<sequence>MLPSIVTGLFWSICAIVLMIVLVMAMHILATLLKELTKDED</sequence>
<organism evidence="2 3">
    <name type="scientific">Gemella haemolysans M341</name>
    <dbReference type="NCBI Taxonomy" id="562981"/>
    <lineage>
        <taxon>Bacteria</taxon>
        <taxon>Bacillati</taxon>
        <taxon>Bacillota</taxon>
        <taxon>Bacilli</taxon>
        <taxon>Bacillales</taxon>
        <taxon>Gemellaceae</taxon>
        <taxon>Gemella</taxon>
    </lineage>
</organism>